<comment type="subcellular location">
    <subcellularLocation>
        <location evidence="1">Cell membrane</location>
        <topology evidence="1">Multi-pass membrane protein</topology>
    </subcellularLocation>
</comment>
<name>A0A8S1CH64_9INSE</name>
<evidence type="ECO:0000256" key="3">
    <source>
        <dbReference type="ARBA" id="ARBA00022448"/>
    </source>
</evidence>
<keyword evidence="7 8" id="KW-0472">Membrane</keyword>
<evidence type="ECO:0000256" key="1">
    <source>
        <dbReference type="ARBA" id="ARBA00004651"/>
    </source>
</evidence>
<keyword evidence="3" id="KW-0813">Transport</keyword>
<evidence type="ECO:0000256" key="4">
    <source>
        <dbReference type="ARBA" id="ARBA00022475"/>
    </source>
</evidence>
<evidence type="ECO:0000256" key="8">
    <source>
        <dbReference type="SAM" id="Phobius"/>
    </source>
</evidence>
<feature type="transmembrane region" description="Helical" evidence="8">
    <location>
        <begin position="56"/>
        <end position="75"/>
    </location>
</feature>
<evidence type="ECO:0000313" key="9">
    <source>
        <dbReference type="EMBL" id="CAB3367756.1"/>
    </source>
</evidence>
<sequence length="510" mass="58269">MVWVASGIFSMFGAYCYAELGCMISKSGADYAYIMETFGPFLAFIRLWIECMIVRPCSQAIVALTFSVYVLKPFFPECQPPDESVRMLAVCCILVLTFINCYEVKWATMVQDYFTYAKLFALFLIILTGMYQLYLGHTEHFTFDDTKTDVTEIALSFYSGLFAYNGWNYLNFIIEELKDPVRNLPKAIAISCSLVTFVYVMANVAFFTTLSPVEILGSEAVAVTFANRLYGYMAWVIPMFVAMSTFGAVNGVLLTSSRLFYAGACEGQMPEILTMIQIKRLTPAPAVLTIALLSLLYLCVSDIFALINYVGFATWLSIGVAVLCLPVLRYTQPNLHRPLKVNLFFPIFYIICSVFVTVVPMIASPVETGESSVIYQKQTQFTSHSFLLRRLWSLNDSDQRTCVLGIHRLEEQAEMCEITHQWSYQVVTKTYDGCSSKDKQQQLGCFRSCYLWWVRTRRRRCEKTPGSRQNPPRRIKTAIYHHSHSPRVSKIRFWLAFSPGRIAIFYQLLF</sequence>
<feature type="transmembrane region" description="Helical" evidence="8">
    <location>
        <begin position="286"/>
        <end position="307"/>
    </location>
</feature>
<feature type="transmembrane region" description="Helical" evidence="8">
    <location>
        <begin position="87"/>
        <end position="104"/>
    </location>
</feature>
<dbReference type="PANTHER" id="PTHR11785">
    <property type="entry name" value="AMINO ACID TRANSPORTER"/>
    <property type="match status" value="1"/>
</dbReference>
<keyword evidence="4" id="KW-1003">Cell membrane</keyword>
<evidence type="ECO:0000256" key="5">
    <source>
        <dbReference type="ARBA" id="ARBA00022692"/>
    </source>
</evidence>
<evidence type="ECO:0000256" key="7">
    <source>
        <dbReference type="ARBA" id="ARBA00023136"/>
    </source>
</evidence>
<dbReference type="Pfam" id="PF13520">
    <property type="entry name" value="AA_permease_2"/>
    <property type="match status" value="1"/>
</dbReference>
<keyword evidence="6 8" id="KW-1133">Transmembrane helix</keyword>
<feature type="transmembrane region" description="Helical" evidence="8">
    <location>
        <begin position="186"/>
        <end position="209"/>
    </location>
</feature>
<keyword evidence="10" id="KW-1185">Reference proteome</keyword>
<evidence type="ECO:0008006" key="11">
    <source>
        <dbReference type="Google" id="ProtNLM"/>
    </source>
</evidence>
<dbReference type="OrthoDB" id="10062876at2759"/>
<feature type="transmembrane region" description="Helical" evidence="8">
    <location>
        <begin position="313"/>
        <end position="331"/>
    </location>
</feature>
<dbReference type="GO" id="GO:0005886">
    <property type="term" value="C:plasma membrane"/>
    <property type="evidence" value="ECO:0007669"/>
    <property type="project" value="UniProtKB-SubCell"/>
</dbReference>
<reference evidence="9 10" key="1">
    <citation type="submission" date="2020-04" db="EMBL/GenBank/DDBJ databases">
        <authorList>
            <person name="Alioto T."/>
            <person name="Alioto T."/>
            <person name="Gomez Garrido J."/>
        </authorList>
    </citation>
    <scope>NUCLEOTIDE SEQUENCE [LARGE SCALE GENOMIC DNA]</scope>
</reference>
<dbReference type="InterPro" id="IPR050598">
    <property type="entry name" value="AminoAcid_Transporter"/>
</dbReference>
<dbReference type="FunFam" id="1.20.1740.10:FF:000003">
    <property type="entry name" value="Y+L amino acid transporter 1 isoform X1"/>
    <property type="match status" value="1"/>
</dbReference>
<feature type="transmembrane region" description="Helical" evidence="8">
    <location>
        <begin position="229"/>
        <end position="253"/>
    </location>
</feature>
<feature type="transmembrane region" description="Helical" evidence="8">
    <location>
        <begin position="116"/>
        <end position="135"/>
    </location>
</feature>
<dbReference type="AlphaFoldDB" id="A0A8S1CH64"/>
<dbReference type="Proteomes" id="UP000494165">
    <property type="component" value="Unassembled WGS sequence"/>
</dbReference>
<comment type="caution">
    <text evidence="9">The sequence shown here is derived from an EMBL/GenBank/DDBJ whole genome shotgun (WGS) entry which is preliminary data.</text>
</comment>
<comment type="similarity">
    <text evidence="2">Belongs to the amino acid-polyamine-organocation (APC) superfamily. L-type amino acid transporter (LAT) (TC 2.A.3.8) family.</text>
</comment>
<evidence type="ECO:0000313" key="10">
    <source>
        <dbReference type="Proteomes" id="UP000494165"/>
    </source>
</evidence>
<accession>A0A8S1CH64</accession>
<organism evidence="9 10">
    <name type="scientific">Cloeon dipterum</name>
    <dbReference type="NCBI Taxonomy" id="197152"/>
    <lineage>
        <taxon>Eukaryota</taxon>
        <taxon>Metazoa</taxon>
        <taxon>Ecdysozoa</taxon>
        <taxon>Arthropoda</taxon>
        <taxon>Hexapoda</taxon>
        <taxon>Insecta</taxon>
        <taxon>Pterygota</taxon>
        <taxon>Palaeoptera</taxon>
        <taxon>Ephemeroptera</taxon>
        <taxon>Pisciforma</taxon>
        <taxon>Baetidae</taxon>
        <taxon>Cloeon</taxon>
    </lineage>
</organism>
<feature type="transmembrane region" description="Helical" evidence="8">
    <location>
        <begin position="28"/>
        <end position="49"/>
    </location>
</feature>
<dbReference type="GO" id="GO:0015179">
    <property type="term" value="F:L-amino acid transmembrane transporter activity"/>
    <property type="evidence" value="ECO:0007669"/>
    <property type="project" value="TreeGrafter"/>
</dbReference>
<feature type="transmembrane region" description="Helical" evidence="8">
    <location>
        <begin position="155"/>
        <end position="174"/>
    </location>
</feature>
<dbReference type="EMBL" id="CADEPI010000033">
    <property type="protein sequence ID" value="CAB3367756.1"/>
    <property type="molecule type" value="Genomic_DNA"/>
</dbReference>
<feature type="transmembrane region" description="Helical" evidence="8">
    <location>
        <begin position="343"/>
        <end position="363"/>
    </location>
</feature>
<dbReference type="InterPro" id="IPR002293">
    <property type="entry name" value="AA/rel_permease1"/>
</dbReference>
<protein>
    <recommendedName>
        <fullName evidence="11">Amino acid permease/ SLC12A domain-containing protein</fullName>
    </recommendedName>
</protein>
<dbReference type="PANTHER" id="PTHR11785:SF531">
    <property type="entry name" value="LARGE NEUTRAL AMINO ACIDS TRANSPORTER SMALL SUBUNIT 1"/>
    <property type="match status" value="1"/>
</dbReference>
<gene>
    <name evidence="9" type="ORF">CLODIP_2_CD11787</name>
</gene>
<proteinExistence type="inferred from homology"/>
<evidence type="ECO:0000256" key="6">
    <source>
        <dbReference type="ARBA" id="ARBA00022989"/>
    </source>
</evidence>
<dbReference type="Gene3D" id="1.20.1740.10">
    <property type="entry name" value="Amino acid/polyamine transporter I"/>
    <property type="match status" value="1"/>
</dbReference>
<evidence type="ECO:0000256" key="2">
    <source>
        <dbReference type="ARBA" id="ARBA00007040"/>
    </source>
</evidence>
<keyword evidence="5 8" id="KW-0812">Transmembrane</keyword>